<accession>A0A401VZ57</accession>
<dbReference type="PROSITE" id="PS50075">
    <property type="entry name" value="CARRIER"/>
    <property type="match status" value="2"/>
</dbReference>
<dbReference type="SMART" id="SM00827">
    <property type="entry name" value="PKS_AT"/>
    <property type="match status" value="1"/>
</dbReference>
<dbReference type="Pfam" id="PF00698">
    <property type="entry name" value="Acyl_transf_1"/>
    <property type="match status" value="1"/>
</dbReference>
<proteinExistence type="predicted"/>
<dbReference type="InterPro" id="IPR014030">
    <property type="entry name" value="Ketoacyl_synth_N"/>
</dbReference>
<dbReference type="Pfam" id="PF00550">
    <property type="entry name" value="PP-binding"/>
    <property type="match status" value="2"/>
</dbReference>
<dbReference type="Gene3D" id="3.40.366.10">
    <property type="entry name" value="Malonyl-Coenzyme A Acyl Carrier Protein, domain 2"/>
    <property type="match status" value="1"/>
</dbReference>
<evidence type="ECO:0000256" key="5">
    <source>
        <dbReference type="ARBA" id="ARBA00023315"/>
    </source>
</evidence>
<feature type="compositionally biased region" description="Low complexity" evidence="6">
    <location>
        <begin position="527"/>
        <end position="541"/>
    </location>
</feature>
<dbReference type="InterPro" id="IPR036736">
    <property type="entry name" value="ACP-like_sf"/>
</dbReference>
<dbReference type="SUPFAM" id="SSF53901">
    <property type="entry name" value="Thiolase-like"/>
    <property type="match status" value="1"/>
</dbReference>
<feature type="domain" description="Ketosynthase family 3 (KS3)" evidence="8">
    <location>
        <begin position="111"/>
        <end position="522"/>
    </location>
</feature>
<dbReference type="GO" id="GO:0005886">
    <property type="term" value="C:plasma membrane"/>
    <property type="evidence" value="ECO:0007669"/>
    <property type="project" value="TreeGrafter"/>
</dbReference>
<gene>
    <name evidence="9" type="ORF">GKJPGBOP_02007</name>
</gene>
<evidence type="ECO:0000313" key="9">
    <source>
        <dbReference type="EMBL" id="GCD42347.1"/>
    </source>
</evidence>
<dbReference type="GO" id="GO:0071770">
    <property type="term" value="P:DIM/DIP cell wall layer assembly"/>
    <property type="evidence" value="ECO:0007669"/>
    <property type="project" value="TreeGrafter"/>
</dbReference>
<comment type="caution">
    <text evidence="9">The sequence shown here is derived from an EMBL/GenBank/DDBJ whole genome shotgun (WGS) entry which is preliminary data.</text>
</comment>
<dbReference type="EMBL" id="BHZD01000001">
    <property type="protein sequence ID" value="GCD42347.1"/>
    <property type="molecule type" value="Genomic_DNA"/>
</dbReference>
<dbReference type="GO" id="GO:0004312">
    <property type="term" value="F:fatty acid synthase activity"/>
    <property type="evidence" value="ECO:0007669"/>
    <property type="project" value="TreeGrafter"/>
</dbReference>
<dbReference type="InterPro" id="IPR014031">
    <property type="entry name" value="Ketoacyl_synth_C"/>
</dbReference>
<dbReference type="Gene3D" id="1.10.1200.10">
    <property type="entry name" value="ACP-like"/>
    <property type="match status" value="2"/>
</dbReference>
<evidence type="ECO:0000259" key="8">
    <source>
        <dbReference type="PROSITE" id="PS52004"/>
    </source>
</evidence>
<evidence type="ECO:0000256" key="2">
    <source>
        <dbReference type="ARBA" id="ARBA00022553"/>
    </source>
</evidence>
<dbReference type="PROSITE" id="PS52004">
    <property type="entry name" value="KS3_2"/>
    <property type="match status" value="1"/>
</dbReference>
<dbReference type="Pfam" id="PF00109">
    <property type="entry name" value="ketoacyl-synt"/>
    <property type="match status" value="1"/>
</dbReference>
<dbReference type="InterPro" id="IPR018201">
    <property type="entry name" value="Ketoacyl_synth_AS"/>
</dbReference>
<dbReference type="SUPFAM" id="SSF52151">
    <property type="entry name" value="FabD/lysophospholipase-like"/>
    <property type="match status" value="1"/>
</dbReference>
<keyword evidence="1" id="KW-0596">Phosphopantetheine</keyword>
<keyword evidence="3" id="KW-0808">Transferase</keyword>
<evidence type="ECO:0000256" key="1">
    <source>
        <dbReference type="ARBA" id="ARBA00022450"/>
    </source>
</evidence>
<keyword evidence="4" id="KW-0045">Antibiotic biosynthesis</keyword>
<dbReference type="SMART" id="SM01294">
    <property type="entry name" value="PKS_PP_betabranch"/>
    <property type="match status" value="1"/>
</dbReference>
<dbReference type="Gene3D" id="3.30.70.3290">
    <property type="match status" value="1"/>
</dbReference>
<evidence type="ECO:0000256" key="4">
    <source>
        <dbReference type="ARBA" id="ARBA00023194"/>
    </source>
</evidence>
<dbReference type="Pfam" id="PF02801">
    <property type="entry name" value="Ketoacyl-synt_C"/>
    <property type="match status" value="1"/>
</dbReference>
<feature type="region of interest" description="Disordered" evidence="6">
    <location>
        <begin position="1236"/>
        <end position="1281"/>
    </location>
</feature>
<reference evidence="9 10" key="1">
    <citation type="submission" date="2018-11" db="EMBL/GenBank/DDBJ databases">
        <title>Whole genome sequence of Streptomyces paromomycinus NBRC 15454(T).</title>
        <authorList>
            <person name="Komaki H."/>
            <person name="Tamura T."/>
        </authorList>
    </citation>
    <scope>NUCLEOTIDE SEQUENCE [LARGE SCALE GENOMIC DNA]</scope>
    <source>
        <strain evidence="9 10">NBRC 15454</strain>
    </source>
</reference>
<protein>
    <submittedName>
        <fullName evidence="9">Polyketide synthase</fullName>
    </submittedName>
</protein>
<keyword evidence="2" id="KW-0597">Phosphoprotein</keyword>
<dbReference type="InterPro" id="IPR016035">
    <property type="entry name" value="Acyl_Trfase/lysoPLipase"/>
</dbReference>
<dbReference type="InterPro" id="IPR020841">
    <property type="entry name" value="PKS_Beta-ketoAc_synthase_dom"/>
</dbReference>
<feature type="region of interest" description="Disordered" evidence="6">
    <location>
        <begin position="526"/>
        <end position="550"/>
    </location>
</feature>
<feature type="domain" description="Carrier" evidence="7">
    <location>
        <begin position="20"/>
        <end position="94"/>
    </location>
</feature>
<dbReference type="InterPro" id="IPR016039">
    <property type="entry name" value="Thiolase-like"/>
</dbReference>
<dbReference type="PANTHER" id="PTHR43775">
    <property type="entry name" value="FATTY ACID SYNTHASE"/>
    <property type="match status" value="1"/>
</dbReference>
<feature type="domain" description="Carrier" evidence="7">
    <location>
        <begin position="1363"/>
        <end position="1440"/>
    </location>
</feature>
<dbReference type="RefSeq" id="WP_125053741.1">
    <property type="nucleotide sequence ID" value="NZ_BHZD01000001.1"/>
</dbReference>
<dbReference type="InterPro" id="IPR009081">
    <property type="entry name" value="PP-bd_ACP"/>
</dbReference>
<dbReference type="Proteomes" id="UP000286746">
    <property type="component" value="Unassembled WGS sequence"/>
</dbReference>
<name>A0A401VZ57_STREY</name>
<dbReference type="SMART" id="SM00825">
    <property type="entry name" value="PKS_KS"/>
    <property type="match status" value="1"/>
</dbReference>
<dbReference type="SMART" id="SM00823">
    <property type="entry name" value="PKS_PP"/>
    <property type="match status" value="2"/>
</dbReference>
<dbReference type="InterPro" id="IPR001227">
    <property type="entry name" value="Ac_transferase_dom_sf"/>
</dbReference>
<dbReference type="GO" id="GO:0004315">
    <property type="term" value="F:3-oxoacyl-[acyl-carrier-protein] synthase activity"/>
    <property type="evidence" value="ECO:0007669"/>
    <property type="project" value="InterPro"/>
</dbReference>
<evidence type="ECO:0000313" key="10">
    <source>
        <dbReference type="Proteomes" id="UP000286746"/>
    </source>
</evidence>
<dbReference type="InterPro" id="IPR020806">
    <property type="entry name" value="PKS_PP-bd"/>
</dbReference>
<dbReference type="InterPro" id="IPR032821">
    <property type="entry name" value="PKS_assoc"/>
</dbReference>
<dbReference type="GO" id="GO:0006633">
    <property type="term" value="P:fatty acid biosynthetic process"/>
    <property type="evidence" value="ECO:0007669"/>
    <property type="project" value="InterPro"/>
</dbReference>
<dbReference type="PROSITE" id="PS00606">
    <property type="entry name" value="KS3_1"/>
    <property type="match status" value="1"/>
</dbReference>
<dbReference type="SUPFAM" id="SSF47336">
    <property type="entry name" value="ACP-like"/>
    <property type="match status" value="2"/>
</dbReference>
<organism evidence="9 10">
    <name type="scientific">Streptomyces paromomycinus</name>
    <name type="common">Streptomyces rimosus subsp. paromomycinus</name>
    <dbReference type="NCBI Taxonomy" id="92743"/>
    <lineage>
        <taxon>Bacteria</taxon>
        <taxon>Bacillati</taxon>
        <taxon>Actinomycetota</taxon>
        <taxon>Actinomycetes</taxon>
        <taxon>Kitasatosporales</taxon>
        <taxon>Streptomycetaceae</taxon>
        <taxon>Streptomyces</taxon>
    </lineage>
</organism>
<dbReference type="Pfam" id="PF16197">
    <property type="entry name" value="KAsynt_C_assoc"/>
    <property type="match status" value="1"/>
</dbReference>
<dbReference type="Gene3D" id="3.40.47.10">
    <property type="match status" value="1"/>
</dbReference>
<keyword evidence="10" id="KW-1185">Reference proteome</keyword>
<sequence>MYARPTDRHALVPSGPLSASDLTGRLLRQVGELLDVPAASVGPDAPLSSLGLTSLHAVTLSEALTEWSGHPVPTSVFWETPTLAGVVDRILGHGLSGERQEPSGNTPPADREPVAIIGIGCRLPGASTPGQLWRLLLDGRTTADGLELHTSEGTRARLEGSFLDDVDSFDAAFFEISPREAATMDPQQRLLLETAWEALEDAGQVPAALAGSATGVFVGISGYDHGRLHFGTPGADLHIGTGSALSIAANRLSYAFHFTGPSLAVDTACSSSLVAVHLACRSLWEGESELALAAGVNVILDGAVSDAFARAGFLSPDGRCKTFDATADGYGRGEGCAVVVLKPLARALADGDPVHAVVKSTAVNQDGHSNGLTAPSGTAQERLLTEACRRAGVAPGAVGYIEAHGTGTPLGDPVEARAIGRALGGVRESGEPLYVGSVKSNLGHLEAAAGITGLVKAALCVRHRTIPPTAGYRTPNPGIGFADLGLCVPDRVLAWPEGQAEAVAGVSSFGFGGTNAHIVLGEPPATPATVSADTATATDTDTAYDEDGPEERRVGAGAVLLPVSGTDPGGAAHQAIAYRNLLETDPSRLSALAYTAGTRRTHHRFRRALVAGDARETGDLLAGVAAEPPDRPVPPGRPGPTAFVFSGQGNQWPGMGRELLRDEPVAAAVLGECDDILEKLTGWSLLERLTADEEAAAGHEDPAVLQPVLVSVQLAVARLLESWDITPEHYVGHSLGEISAAAAAGALSTEEALFLAVTRGEVMRAATGTGRTALLGLPADEVRARIGAAGGAVDTAAWNAPRSTLVAGDGPAVERLVRQAAADGAFARVLPGTTAFHSRFVEPLHERLAAEVQDLAPQDVAATLVSTVTGGPVDGSALGAAYWARNLREPVRFTQAVRHVTDAGCRTFVEIGAHPTLTPAVLETAAAAGADVVVAPTLRRGEPARTALLHTAATLYEAGARLDFAAVNPGSAGVLRLPVRQWNRQRFGDRARLAARVSRAVSSAPAGLLGRRFSVAAGDVHYWDGALAPHTPRLPACQAGRYSLAGVPLHLPDSLAAAALDAAETALPGRAFAVDVRPGPTAVRVAQDAVTQLALKPVGAGARLTLHTRGEGQGEGDGEWLAYAEAALVEEHPAVAAPQEPVDIAALLGRLPERTQGEALRTGLVAAGWSLPEPERAEEVHHGPEGALVRLGAAAAWNRHALLDSAMLAAVVAAHLVDGGAAALVPAGLAGVSVPGGAGPRATDPGPTIPGAPNPRGTDFDDADPSTTPPSTTPPAATDRAVPAWARVTILEGRADDAAEELALRVQLLDAEGQVLGGIGRITLTPLGDAESAAAAALLHQDEALLAVADAPIHELLAASPAERPGLLTDYLRKETARVLRMPAASVDPAVPMNALGLDSIMSLELHRRLEAALGVEVPVVRFLRGATTADIAAELAASLADGSGGPADGAAAPRNAELEDPADIERLLAELDDLPEEEVDSLLQRLAPQAAEQS</sequence>
<dbReference type="GO" id="GO:0005737">
    <property type="term" value="C:cytoplasm"/>
    <property type="evidence" value="ECO:0007669"/>
    <property type="project" value="TreeGrafter"/>
</dbReference>
<dbReference type="SUPFAM" id="SSF55048">
    <property type="entry name" value="Probable ACP-binding domain of malonyl-CoA ACP transacylase"/>
    <property type="match status" value="1"/>
</dbReference>
<keyword evidence="5" id="KW-0012">Acyltransferase</keyword>
<dbReference type="InterPro" id="IPR014043">
    <property type="entry name" value="Acyl_transferase_dom"/>
</dbReference>
<dbReference type="PANTHER" id="PTHR43775:SF37">
    <property type="entry name" value="SI:DKEY-61P9.11"/>
    <property type="match status" value="1"/>
</dbReference>
<dbReference type="InterPro" id="IPR016036">
    <property type="entry name" value="Malonyl_transacylase_ACP-bd"/>
</dbReference>
<evidence type="ECO:0000259" key="7">
    <source>
        <dbReference type="PROSITE" id="PS50075"/>
    </source>
</evidence>
<dbReference type="GO" id="GO:0031177">
    <property type="term" value="F:phosphopantetheine binding"/>
    <property type="evidence" value="ECO:0007669"/>
    <property type="project" value="InterPro"/>
</dbReference>
<dbReference type="InterPro" id="IPR050091">
    <property type="entry name" value="PKS_NRPS_Biosynth_Enz"/>
</dbReference>
<dbReference type="CDD" id="cd00833">
    <property type="entry name" value="PKS"/>
    <property type="match status" value="1"/>
</dbReference>
<evidence type="ECO:0000256" key="3">
    <source>
        <dbReference type="ARBA" id="ARBA00022679"/>
    </source>
</evidence>
<evidence type="ECO:0000256" key="6">
    <source>
        <dbReference type="SAM" id="MobiDB-lite"/>
    </source>
</evidence>
<dbReference type="GO" id="GO:0017000">
    <property type="term" value="P:antibiotic biosynthetic process"/>
    <property type="evidence" value="ECO:0007669"/>
    <property type="project" value="UniProtKB-KW"/>
</dbReference>